<evidence type="ECO:0000313" key="2">
    <source>
        <dbReference type="EMBL" id="OGN30984.1"/>
    </source>
</evidence>
<evidence type="ECO:0000256" key="1">
    <source>
        <dbReference type="SAM" id="Phobius"/>
    </source>
</evidence>
<keyword evidence="1" id="KW-0812">Transmembrane</keyword>
<name>A0A1F8H030_9BACT</name>
<gene>
    <name evidence="2" type="ORF">A3I96_01665</name>
</gene>
<protein>
    <submittedName>
        <fullName evidence="2">Uncharacterized protein</fullName>
    </submittedName>
</protein>
<dbReference type="Proteomes" id="UP000177111">
    <property type="component" value="Unassembled WGS sequence"/>
</dbReference>
<comment type="caution">
    <text evidence="2">The sequence shown here is derived from an EMBL/GenBank/DDBJ whole genome shotgun (WGS) entry which is preliminary data.</text>
</comment>
<dbReference type="AlphaFoldDB" id="A0A1F8H030"/>
<feature type="transmembrane region" description="Helical" evidence="1">
    <location>
        <begin position="24"/>
        <end position="45"/>
    </location>
</feature>
<accession>A0A1F8H030</accession>
<sequence>MNQETRDDSVKFIVRQFLHEGLSLVWLLVTIVGFILTVFAIYSWTLKHNPRLLVIAALMATVSAMGLYVVLSESGSSSGSVSD</sequence>
<reference evidence="2 3" key="1">
    <citation type="journal article" date="2016" name="Nat. Commun.">
        <title>Thousands of microbial genomes shed light on interconnected biogeochemical processes in an aquifer system.</title>
        <authorList>
            <person name="Anantharaman K."/>
            <person name="Brown C.T."/>
            <person name="Hug L.A."/>
            <person name="Sharon I."/>
            <person name="Castelle C.J."/>
            <person name="Probst A.J."/>
            <person name="Thomas B.C."/>
            <person name="Singh A."/>
            <person name="Wilkins M.J."/>
            <person name="Karaoz U."/>
            <person name="Brodie E.L."/>
            <person name="Williams K.H."/>
            <person name="Hubbard S.S."/>
            <person name="Banfield J.F."/>
        </authorList>
    </citation>
    <scope>NUCLEOTIDE SEQUENCE [LARGE SCALE GENOMIC DNA]</scope>
</reference>
<dbReference type="EMBL" id="MGKT01000006">
    <property type="protein sequence ID" value="OGN30984.1"/>
    <property type="molecule type" value="Genomic_DNA"/>
</dbReference>
<organism evidence="2 3">
    <name type="scientific">Candidatus Yanofskybacteria bacterium RIFCSPLOWO2_02_FULL_44_18</name>
    <dbReference type="NCBI Taxonomy" id="1802705"/>
    <lineage>
        <taxon>Bacteria</taxon>
        <taxon>Candidatus Yanofskyibacteriota</taxon>
    </lineage>
</organism>
<evidence type="ECO:0000313" key="3">
    <source>
        <dbReference type="Proteomes" id="UP000177111"/>
    </source>
</evidence>
<keyword evidence="1" id="KW-0472">Membrane</keyword>
<proteinExistence type="predicted"/>
<keyword evidence="1" id="KW-1133">Transmembrane helix</keyword>
<feature type="transmembrane region" description="Helical" evidence="1">
    <location>
        <begin position="52"/>
        <end position="71"/>
    </location>
</feature>